<dbReference type="GO" id="GO:0005524">
    <property type="term" value="F:ATP binding"/>
    <property type="evidence" value="ECO:0007669"/>
    <property type="project" value="UniProtKB-UniRule"/>
</dbReference>
<evidence type="ECO:0000256" key="5">
    <source>
        <dbReference type="ARBA" id="ARBA00022692"/>
    </source>
</evidence>
<dbReference type="InterPro" id="IPR008271">
    <property type="entry name" value="Ser/Thr_kinase_AS"/>
</dbReference>
<evidence type="ECO:0000256" key="3">
    <source>
        <dbReference type="ARBA" id="ARBA00022527"/>
    </source>
</evidence>
<keyword evidence="11 17" id="KW-0472">Membrane</keyword>
<dbReference type="InterPro" id="IPR001245">
    <property type="entry name" value="Ser-Thr/Tyr_kinase_cat_dom"/>
</dbReference>
<dbReference type="InterPro" id="IPR000719">
    <property type="entry name" value="Prot_kinase_dom"/>
</dbReference>
<dbReference type="AlphaFoldDB" id="A0AAN7J8Q2"/>
<feature type="region of interest" description="Disordered" evidence="16">
    <location>
        <begin position="694"/>
        <end position="720"/>
    </location>
</feature>
<evidence type="ECO:0000256" key="4">
    <source>
        <dbReference type="ARBA" id="ARBA00022679"/>
    </source>
</evidence>
<name>A0AAN7J8Q2_9MYRT</name>
<keyword evidence="3" id="KW-0723">Serine/threonine-protein kinase</keyword>
<dbReference type="SUPFAM" id="SSF56112">
    <property type="entry name" value="Protein kinase-like (PK-like)"/>
    <property type="match status" value="1"/>
</dbReference>
<dbReference type="InterPro" id="IPR025287">
    <property type="entry name" value="WAK_GUB"/>
</dbReference>
<dbReference type="Gene3D" id="3.30.200.20">
    <property type="entry name" value="Phosphorylase Kinase, domain 1"/>
    <property type="match status" value="1"/>
</dbReference>
<feature type="compositionally biased region" description="Low complexity" evidence="16">
    <location>
        <begin position="710"/>
        <end position="720"/>
    </location>
</feature>
<dbReference type="PROSITE" id="PS00108">
    <property type="entry name" value="PROTEIN_KINASE_ST"/>
    <property type="match status" value="1"/>
</dbReference>
<dbReference type="GO" id="GO:0030247">
    <property type="term" value="F:polysaccharide binding"/>
    <property type="evidence" value="ECO:0007669"/>
    <property type="project" value="InterPro"/>
</dbReference>
<dbReference type="EC" id="2.7.11.1" evidence="2"/>
<keyword evidence="9 15" id="KW-0067">ATP-binding</keyword>
<evidence type="ECO:0000256" key="6">
    <source>
        <dbReference type="ARBA" id="ARBA00022729"/>
    </source>
</evidence>
<protein>
    <recommendedName>
        <fullName evidence="2">non-specific serine/threonine protein kinase</fullName>
        <ecNumber evidence="2">2.7.11.1</ecNumber>
    </recommendedName>
</protein>
<comment type="catalytic activity">
    <reaction evidence="13">
        <text>L-threonyl-[protein] + ATP = O-phospho-L-threonyl-[protein] + ADP + H(+)</text>
        <dbReference type="Rhea" id="RHEA:46608"/>
        <dbReference type="Rhea" id="RHEA-COMP:11060"/>
        <dbReference type="Rhea" id="RHEA-COMP:11605"/>
        <dbReference type="ChEBI" id="CHEBI:15378"/>
        <dbReference type="ChEBI" id="CHEBI:30013"/>
        <dbReference type="ChEBI" id="CHEBI:30616"/>
        <dbReference type="ChEBI" id="CHEBI:61977"/>
        <dbReference type="ChEBI" id="CHEBI:456216"/>
        <dbReference type="EC" id="2.7.11.1"/>
    </reaction>
</comment>
<feature type="transmembrane region" description="Helical" evidence="17">
    <location>
        <begin position="282"/>
        <end position="306"/>
    </location>
</feature>
<accession>A0AAN7J8Q2</accession>
<keyword evidence="8" id="KW-0418">Kinase</keyword>
<evidence type="ECO:0000256" key="15">
    <source>
        <dbReference type="PROSITE-ProRule" id="PRU10141"/>
    </source>
</evidence>
<dbReference type="FunFam" id="1.10.510.10:FF:000161">
    <property type="entry name" value="Wall-associated receptor kinase-like 20"/>
    <property type="match status" value="1"/>
</dbReference>
<evidence type="ECO:0000256" key="11">
    <source>
        <dbReference type="ARBA" id="ARBA00023136"/>
    </source>
</evidence>
<keyword evidence="5 17" id="KW-0812">Transmembrane</keyword>
<dbReference type="GO" id="GO:0004674">
    <property type="term" value="F:protein serine/threonine kinase activity"/>
    <property type="evidence" value="ECO:0007669"/>
    <property type="project" value="UniProtKB-KW"/>
</dbReference>
<evidence type="ECO:0000313" key="20">
    <source>
        <dbReference type="Proteomes" id="UP001345219"/>
    </source>
</evidence>
<evidence type="ECO:0000256" key="10">
    <source>
        <dbReference type="ARBA" id="ARBA00022989"/>
    </source>
</evidence>
<keyword evidence="4" id="KW-0808">Transferase</keyword>
<feature type="binding site" evidence="15">
    <location>
        <position position="405"/>
    </location>
    <ligand>
        <name>ATP</name>
        <dbReference type="ChEBI" id="CHEBI:30616"/>
    </ligand>
</feature>
<dbReference type="PANTHER" id="PTHR46008:SF20">
    <property type="entry name" value="PROTEIN KINASE DOMAIN-CONTAINING PROTEIN"/>
    <property type="match status" value="1"/>
</dbReference>
<evidence type="ECO:0000256" key="13">
    <source>
        <dbReference type="ARBA" id="ARBA00047899"/>
    </source>
</evidence>
<reference evidence="19 20" key="1">
    <citation type="journal article" date="2023" name="Hortic Res">
        <title>Pangenome of water caltrop reveals structural variations and asymmetric subgenome divergence after allopolyploidization.</title>
        <authorList>
            <person name="Zhang X."/>
            <person name="Chen Y."/>
            <person name="Wang L."/>
            <person name="Yuan Y."/>
            <person name="Fang M."/>
            <person name="Shi L."/>
            <person name="Lu R."/>
            <person name="Comes H.P."/>
            <person name="Ma Y."/>
            <person name="Chen Y."/>
            <person name="Huang G."/>
            <person name="Zhou Y."/>
            <person name="Zheng Z."/>
            <person name="Qiu Y."/>
        </authorList>
    </citation>
    <scope>NUCLEOTIDE SEQUENCE [LARGE SCALE GENOMIC DNA]</scope>
    <source>
        <tissue evidence="19">Roots</tissue>
    </source>
</reference>
<comment type="subcellular location">
    <subcellularLocation>
        <location evidence="1">Membrane</location>
        <topology evidence="1">Single-pass membrane protein</topology>
    </subcellularLocation>
</comment>
<keyword evidence="12" id="KW-0325">Glycoprotein</keyword>
<gene>
    <name evidence="19" type="ORF">SAY87_024489</name>
</gene>
<dbReference type="Pfam" id="PF07714">
    <property type="entry name" value="PK_Tyr_Ser-Thr"/>
    <property type="match status" value="1"/>
</dbReference>
<dbReference type="SMART" id="SM00220">
    <property type="entry name" value="S_TKc"/>
    <property type="match status" value="1"/>
</dbReference>
<comment type="catalytic activity">
    <reaction evidence="14">
        <text>L-seryl-[protein] + ATP = O-phospho-L-seryl-[protein] + ADP + H(+)</text>
        <dbReference type="Rhea" id="RHEA:17989"/>
        <dbReference type="Rhea" id="RHEA-COMP:9863"/>
        <dbReference type="Rhea" id="RHEA-COMP:11604"/>
        <dbReference type="ChEBI" id="CHEBI:15378"/>
        <dbReference type="ChEBI" id="CHEBI:29999"/>
        <dbReference type="ChEBI" id="CHEBI:30616"/>
        <dbReference type="ChEBI" id="CHEBI:83421"/>
        <dbReference type="ChEBI" id="CHEBI:456216"/>
        <dbReference type="EC" id="2.7.11.1"/>
    </reaction>
</comment>
<keyword evidence="7 15" id="KW-0547">Nucleotide-binding</keyword>
<comment type="caution">
    <text evidence="19">The sequence shown here is derived from an EMBL/GenBank/DDBJ whole genome shotgun (WGS) entry which is preliminary data.</text>
</comment>
<keyword evidence="6" id="KW-0732">Signal</keyword>
<feature type="domain" description="Protein kinase" evidence="18">
    <location>
        <begin position="377"/>
        <end position="653"/>
    </location>
</feature>
<dbReference type="Gene3D" id="1.10.510.10">
    <property type="entry name" value="Transferase(Phosphotransferase) domain 1"/>
    <property type="match status" value="1"/>
</dbReference>
<feature type="transmembrane region" description="Helical" evidence="17">
    <location>
        <begin position="20"/>
        <end position="39"/>
    </location>
</feature>
<evidence type="ECO:0000256" key="9">
    <source>
        <dbReference type="ARBA" id="ARBA00022840"/>
    </source>
</evidence>
<dbReference type="InterPro" id="IPR011009">
    <property type="entry name" value="Kinase-like_dom_sf"/>
</dbReference>
<keyword evidence="10 17" id="KW-1133">Transmembrane helix</keyword>
<dbReference type="PROSITE" id="PS00107">
    <property type="entry name" value="PROTEIN_KINASE_ATP"/>
    <property type="match status" value="1"/>
</dbReference>
<evidence type="ECO:0000256" key="16">
    <source>
        <dbReference type="SAM" id="MobiDB-lite"/>
    </source>
</evidence>
<evidence type="ECO:0000259" key="18">
    <source>
        <dbReference type="PROSITE" id="PS50011"/>
    </source>
</evidence>
<evidence type="ECO:0000256" key="1">
    <source>
        <dbReference type="ARBA" id="ARBA00004167"/>
    </source>
</evidence>
<proteinExistence type="predicted"/>
<evidence type="ECO:0000256" key="17">
    <source>
        <dbReference type="SAM" id="Phobius"/>
    </source>
</evidence>
<sequence>MAPLSSPHPCRHLLPATTSILYLILIAGVPLSSVSGGLFSDCSSSFSCGNVTGLSFPFWGGDRPNGCGYPQLKLTCEVNSTFISIAGVKYSVLEFDNQTRVLRIARQDFLLNGICLTKFINTTLDSQLFDLVIPKYFNFRFVYGCPPAPTYFYPPHQFNCSSNTMNPYGYIGLVDQNVPLSCNTSVVVPLRDDPALYDDSAADHLSSILQKGFEVKLKVDSGTCSQCVGSNGVCGYDPTVNATTCFCPGQSSGSKSCSITSTTPPPAPPASSQQGKKGKASLGTGIAIAGVGMAGILLGMLLFFILRKRMVKRSSLSTGMKDLPPTPSRKSLLAHANGFTRRTPSYPTSNSALENGSTYFGVRVFSYQELEEATDNFHPSRELGDGGFGTVYYGKLGNGRPVAIKRLYEHNLKRAEQFMNELVIMTRLQHPGLVKLHGCTSRRSQELLLVFEYVPNGTVADHLFRGRGATSAPLPWRTRLDIAIEAADALAYLHASDVIHRDVKTANILLDKGFHVKVADFGLSRLFPSDVSHISTAPQGTPGYVDPDYYQCYTLTDKSDVYSFGVVLCELISSKPAVDTNRHRHDINLASMAVKKIQNREIHELVDPDLGFGTDYTVRKAVTLVAELAFRCLQQDRNVRPAMAEVVDTLRAIGSWRGSVDKAVVHDGLAGFVEKKISRTRKAEVMEIRSDDVGLLRNNVPPPTSDDSAEWASGSSPSSV</sequence>
<dbReference type="EMBL" id="JAXIOK010000024">
    <property type="protein sequence ID" value="KAK4740901.1"/>
    <property type="molecule type" value="Genomic_DNA"/>
</dbReference>
<dbReference type="Proteomes" id="UP001345219">
    <property type="component" value="Chromosome 19"/>
</dbReference>
<evidence type="ECO:0000313" key="19">
    <source>
        <dbReference type="EMBL" id="KAK4740901.1"/>
    </source>
</evidence>
<dbReference type="Pfam" id="PF13947">
    <property type="entry name" value="GUB_WAK_bind"/>
    <property type="match status" value="1"/>
</dbReference>
<keyword evidence="20" id="KW-1185">Reference proteome</keyword>
<evidence type="ECO:0000256" key="7">
    <source>
        <dbReference type="ARBA" id="ARBA00022741"/>
    </source>
</evidence>
<evidence type="ECO:0000256" key="14">
    <source>
        <dbReference type="ARBA" id="ARBA00048679"/>
    </source>
</evidence>
<evidence type="ECO:0000256" key="8">
    <source>
        <dbReference type="ARBA" id="ARBA00022777"/>
    </source>
</evidence>
<dbReference type="GO" id="GO:0005886">
    <property type="term" value="C:plasma membrane"/>
    <property type="evidence" value="ECO:0007669"/>
    <property type="project" value="UniProtKB-ARBA"/>
</dbReference>
<dbReference type="InterPro" id="IPR032872">
    <property type="entry name" value="WAK_assoc_C"/>
</dbReference>
<dbReference type="PANTHER" id="PTHR46008">
    <property type="entry name" value="LEAF RUST 10 DISEASE-RESISTANCE LOCUS RECEPTOR-LIKE PROTEIN KINASE-LIKE 1.4"/>
    <property type="match status" value="1"/>
</dbReference>
<evidence type="ECO:0000256" key="12">
    <source>
        <dbReference type="ARBA" id="ARBA00023180"/>
    </source>
</evidence>
<evidence type="ECO:0000256" key="2">
    <source>
        <dbReference type="ARBA" id="ARBA00012513"/>
    </source>
</evidence>
<dbReference type="InterPro" id="IPR017441">
    <property type="entry name" value="Protein_kinase_ATP_BS"/>
</dbReference>
<feature type="region of interest" description="Disordered" evidence="16">
    <location>
        <begin position="257"/>
        <end position="278"/>
    </location>
</feature>
<dbReference type="Pfam" id="PF14380">
    <property type="entry name" value="WAK_assoc"/>
    <property type="match status" value="1"/>
</dbReference>
<dbReference type="PROSITE" id="PS50011">
    <property type="entry name" value="PROTEIN_KINASE_DOM"/>
    <property type="match status" value="1"/>
</dbReference>
<organism evidence="19 20">
    <name type="scientific">Trapa incisa</name>
    <dbReference type="NCBI Taxonomy" id="236973"/>
    <lineage>
        <taxon>Eukaryota</taxon>
        <taxon>Viridiplantae</taxon>
        <taxon>Streptophyta</taxon>
        <taxon>Embryophyta</taxon>
        <taxon>Tracheophyta</taxon>
        <taxon>Spermatophyta</taxon>
        <taxon>Magnoliopsida</taxon>
        <taxon>eudicotyledons</taxon>
        <taxon>Gunneridae</taxon>
        <taxon>Pentapetalae</taxon>
        <taxon>rosids</taxon>
        <taxon>malvids</taxon>
        <taxon>Myrtales</taxon>
        <taxon>Lythraceae</taxon>
        <taxon>Trapa</taxon>
    </lineage>
</organism>